<accession>A0A0F7SPW5</accession>
<reference evidence="3" key="1">
    <citation type="submission" date="2014-08" db="EMBL/GenBank/DDBJ databases">
        <authorList>
            <person name="Sharma Rahul"/>
            <person name="Thines Marco"/>
        </authorList>
    </citation>
    <scope>NUCLEOTIDE SEQUENCE</scope>
</reference>
<proteinExistence type="predicted"/>
<evidence type="ECO:0000256" key="2">
    <source>
        <dbReference type="SAM" id="Phobius"/>
    </source>
</evidence>
<dbReference type="AlphaFoldDB" id="A0A0F7SPW5"/>
<keyword evidence="2" id="KW-0812">Transmembrane</keyword>
<feature type="compositionally biased region" description="Basic and acidic residues" evidence="1">
    <location>
        <begin position="159"/>
        <end position="179"/>
    </location>
</feature>
<name>A0A0F7SPW5_PHARH</name>
<feature type="region of interest" description="Disordered" evidence="1">
    <location>
        <begin position="132"/>
        <end position="195"/>
    </location>
</feature>
<keyword evidence="2" id="KW-0472">Membrane</keyword>
<sequence length="195" mass="21331">MHLSGTWCMYTDGQQTFKKGSHSSTNQTIIILLVGTKVNNMSPLFPAATLVDRAPFRPFPFSTIYPMPRASSSVLVASSSHTHASIKNGTTSSGLSRSVLIAVIISTIITGLVLSALIGYLLYRRWNIRRNQSSESPPSTFAQQDRDPRLSSSSSTRTLFEKDLEKSDRMTPSTRREKTPITSSASSVTSLDENG</sequence>
<evidence type="ECO:0000313" key="3">
    <source>
        <dbReference type="EMBL" id="CED83421.1"/>
    </source>
</evidence>
<dbReference type="EMBL" id="LN483142">
    <property type="protein sequence ID" value="CED83421.1"/>
    <property type="molecule type" value="Genomic_DNA"/>
</dbReference>
<protein>
    <submittedName>
        <fullName evidence="3">Uncharacterized protein</fullName>
    </submittedName>
</protein>
<feature type="compositionally biased region" description="Polar residues" evidence="1">
    <location>
        <begin position="132"/>
        <end position="143"/>
    </location>
</feature>
<organism evidence="3">
    <name type="scientific">Phaffia rhodozyma</name>
    <name type="common">Yeast</name>
    <name type="synonym">Xanthophyllomyces dendrorhous</name>
    <dbReference type="NCBI Taxonomy" id="264483"/>
    <lineage>
        <taxon>Eukaryota</taxon>
        <taxon>Fungi</taxon>
        <taxon>Dikarya</taxon>
        <taxon>Basidiomycota</taxon>
        <taxon>Agaricomycotina</taxon>
        <taxon>Tremellomycetes</taxon>
        <taxon>Cystofilobasidiales</taxon>
        <taxon>Mrakiaceae</taxon>
        <taxon>Phaffia</taxon>
    </lineage>
</organism>
<feature type="compositionally biased region" description="Polar residues" evidence="1">
    <location>
        <begin position="180"/>
        <end position="195"/>
    </location>
</feature>
<feature type="transmembrane region" description="Helical" evidence="2">
    <location>
        <begin position="99"/>
        <end position="123"/>
    </location>
</feature>
<keyword evidence="2" id="KW-1133">Transmembrane helix</keyword>
<evidence type="ECO:0000256" key="1">
    <source>
        <dbReference type="SAM" id="MobiDB-lite"/>
    </source>
</evidence>